<protein>
    <submittedName>
        <fullName evidence="2">Putative secreted protein</fullName>
    </submittedName>
</protein>
<proteinExistence type="predicted"/>
<evidence type="ECO:0000313" key="2">
    <source>
        <dbReference type="EMBL" id="MBW60765.1"/>
    </source>
</evidence>
<dbReference type="AlphaFoldDB" id="A0A2M4C697"/>
<accession>A0A2M4C697</accession>
<organism evidence="2">
    <name type="scientific">Anopheles marajoara</name>
    <dbReference type="NCBI Taxonomy" id="58244"/>
    <lineage>
        <taxon>Eukaryota</taxon>
        <taxon>Metazoa</taxon>
        <taxon>Ecdysozoa</taxon>
        <taxon>Arthropoda</taxon>
        <taxon>Hexapoda</taxon>
        <taxon>Insecta</taxon>
        <taxon>Pterygota</taxon>
        <taxon>Neoptera</taxon>
        <taxon>Endopterygota</taxon>
        <taxon>Diptera</taxon>
        <taxon>Nematocera</taxon>
        <taxon>Culicoidea</taxon>
        <taxon>Culicidae</taxon>
        <taxon>Anophelinae</taxon>
        <taxon>Anopheles</taxon>
    </lineage>
</organism>
<feature type="compositionally biased region" description="Low complexity" evidence="1">
    <location>
        <begin position="72"/>
        <end position="84"/>
    </location>
</feature>
<name>A0A2M4C697_9DIPT</name>
<reference evidence="2" key="1">
    <citation type="submission" date="2018-01" db="EMBL/GenBank/DDBJ databases">
        <title>An insight into the sialome of Amazonian anophelines.</title>
        <authorList>
            <person name="Ribeiro J.M."/>
            <person name="Scarpassa V."/>
            <person name="Calvo E."/>
        </authorList>
    </citation>
    <scope>NUCLEOTIDE SEQUENCE</scope>
    <source>
        <tissue evidence="2">Salivary glands</tissue>
    </source>
</reference>
<dbReference type="EMBL" id="GGFJ01011624">
    <property type="protein sequence ID" value="MBW60765.1"/>
    <property type="molecule type" value="Transcribed_RNA"/>
</dbReference>
<evidence type="ECO:0000256" key="1">
    <source>
        <dbReference type="SAM" id="MobiDB-lite"/>
    </source>
</evidence>
<sequence>MRRCSPKWPQTPRTFPLVAAWRGLASSATSPSTWGDRAGPPTAIAVAASEAARAGQRFHHPEDICAIATGGPNSNRPNTSTTTTTHRRFRRSPDQVCSLAPKDQTKIYSSNSRKRRRSKIAVARYVVPHILHSYSVLKVPPLVPSPAHPTFATQTLRSRRDGTAIFC</sequence>
<feature type="region of interest" description="Disordered" evidence="1">
    <location>
        <begin position="67"/>
        <end position="87"/>
    </location>
</feature>